<evidence type="ECO:0000313" key="3">
    <source>
        <dbReference type="Proteomes" id="UP000250354"/>
    </source>
</evidence>
<protein>
    <recommendedName>
        <fullName evidence="5">Phage gp6-like head-tail connector protein</fullName>
    </recommendedName>
</protein>
<evidence type="ECO:0000313" key="1">
    <source>
        <dbReference type="EMBL" id="MCY3086806.1"/>
    </source>
</evidence>
<gene>
    <name evidence="2" type="ORF">DBT44_0001850</name>
    <name evidence="1" type="ORF">ODY61_01600</name>
</gene>
<evidence type="ECO:0000313" key="2">
    <source>
        <dbReference type="EMBL" id="WWC55069.1"/>
    </source>
</evidence>
<name>A0A1E9PPG3_9LACT</name>
<reference evidence="1" key="2">
    <citation type="submission" date="2022-09" db="EMBL/GenBank/DDBJ databases">
        <title>Aerococcus urinae taxonomy study.</title>
        <authorList>
            <person name="Christensen J."/>
            <person name="Senneby E."/>
        </authorList>
    </citation>
    <scope>NUCLEOTIDE SEQUENCE</scope>
    <source>
        <strain evidence="1">LUND-41-B12</strain>
    </source>
</reference>
<dbReference type="AlphaFoldDB" id="A0A1E9PPG3"/>
<dbReference type="RefSeq" id="WP_070558674.1">
    <property type="nucleotide sequence ID" value="NZ_CAJHLJ010000013.1"/>
</dbReference>
<evidence type="ECO:0000313" key="4">
    <source>
        <dbReference type="Proteomes" id="UP001069047"/>
    </source>
</evidence>
<dbReference type="EMBL" id="CP145132">
    <property type="protein sequence ID" value="WWC55069.1"/>
    <property type="molecule type" value="Genomic_DNA"/>
</dbReference>
<keyword evidence="3" id="KW-1185">Reference proteome</keyword>
<sequence>MSENITYQHVDEFKSIYVKSEGLGIETDDELKQLLENAYSLVVSYSKDFEMDTHPTGRMLVYDAARYIRANASELFFQNFKPDLNAFGFNLLVEDREEKLNATQERGQ</sequence>
<dbReference type="Proteomes" id="UP000250354">
    <property type="component" value="Chromosome"/>
</dbReference>
<reference evidence="2 3" key="1">
    <citation type="journal article" date="2020" name="J. Bacteriol.">
        <title>Aerococcus urinae Isolated from Women with Lower Urinary Tract Symptoms: In Vitro Aggregation and Genome Analysis.</title>
        <authorList>
            <person name="Hilt E.E."/>
            <person name="Putonti C."/>
            <person name="Thomas-White K."/>
            <person name="Lewis A.L."/>
            <person name="Visick K.L."/>
            <person name="Gilbert N.M."/>
            <person name="Wolfe A.J."/>
        </authorList>
    </citation>
    <scope>NUCLEOTIDE SEQUENCE [LARGE SCALE GENOMIC DNA]</scope>
    <source>
        <strain evidence="2 3">UMB1016</strain>
    </source>
</reference>
<dbReference type="Proteomes" id="UP001069047">
    <property type="component" value="Unassembled WGS sequence"/>
</dbReference>
<evidence type="ECO:0008006" key="5">
    <source>
        <dbReference type="Google" id="ProtNLM"/>
    </source>
</evidence>
<accession>A0A1E9PPG3</accession>
<accession>A0A9Q4H4R8</accession>
<proteinExistence type="predicted"/>
<dbReference type="EMBL" id="JAOTMY010000001">
    <property type="protein sequence ID" value="MCY3086806.1"/>
    <property type="molecule type" value="Genomic_DNA"/>
</dbReference>
<organism evidence="1 4">
    <name type="scientific">Aerococcus mictus</name>
    <dbReference type="NCBI Taxonomy" id="2976810"/>
    <lineage>
        <taxon>Bacteria</taxon>
        <taxon>Bacillati</taxon>
        <taxon>Bacillota</taxon>
        <taxon>Bacilli</taxon>
        <taxon>Lactobacillales</taxon>
        <taxon>Aerococcaceae</taxon>
        <taxon>Aerococcus</taxon>
    </lineage>
</organism>
<reference evidence="2" key="3">
    <citation type="submission" date="2024-02" db="EMBL/GenBank/DDBJ databases">
        <authorList>
            <person name="Choi B."/>
        </authorList>
    </citation>
    <scope>NUCLEOTIDE SEQUENCE</scope>
    <source>
        <strain evidence="2">UMB1016</strain>
    </source>
</reference>